<name>A0ABW5KK78_9SPHI</name>
<evidence type="ECO:0000313" key="2">
    <source>
        <dbReference type="EMBL" id="MFD2548350.1"/>
    </source>
</evidence>
<feature type="transmembrane region" description="Helical" evidence="1">
    <location>
        <begin position="6"/>
        <end position="29"/>
    </location>
</feature>
<keyword evidence="1" id="KW-0472">Membrane</keyword>
<comment type="caution">
    <text evidence="2">The sequence shown here is derived from an EMBL/GenBank/DDBJ whole genome shotgun (WGS) entry which is preliminary data.</text>
</comment>
<evidence type="ECO:0000313" key="3">
    <source>
        <dbReference type="Proteomes" id="UP001597545"/>
    </source>
</evidence>
<proteinExistence type="predicted"/>
<accession>A0ABW5KK78</accession>
<dbReference type="RefSeq" id="WP_380904021.1">
    <property type="nucleotide sequence ID" value="NZ_JBHUEG010000001.1"/>
</dbReference>
<organism evidence="2 3">
    <name type="scientific">Sphingobacterium suaedae</name>
    <dbReference type="NCBI Taxonomy" id="1686402"/>
    <lineage>
        <taxon>Bacteria</taxon>
        <taxon>Pseudomonadati</taxon>
        <taxon>Bacteroidota</taxon>
        <taxon>Sphingobacteriia</taxon>
        <taxon>Sphingobacteriales</taxon>
        <taxon>Sphingobacteriaceae</taxon>
        <taxon>Sphingobacterium</taxon>
    </lineage>
</organism>
<keyword evidence="1" id="KW-1133">Transmembrane helix</keyword>
<sequence>MRARDWAAYHATIVFIGCSVDAIVPSWVYMQLASRLSGVAKGVYFMDKIDVLRPWLDAILLSDVEPYRDKKVTVRAHPDISAAVFTAVTNRLMPVVHTLLYGEAGLPKVIYKRK</sequence>
<protein>
    <submittedName>
        <fullName evidence="2">DUF2480 family protein</fullName>
    </submittedName>
</protein>
<evidence type="ECO:0000256" key="1">
    <source>
        <dbReference type="SAM" id="Phobius"/>
    </source>
</evidence>
<dbReference type="EMBL" id="JBHULR010000004">
    <property type="protein sequence ID" value="MFD2548350.1"/>
    <property type="molecule type" value="Genomic_DNA"/>
</dbReference>
<keyword evidence="3" id="KW-1185">Reference proteome</keyword>
<dbReference type="Pfam" id="PF10652">
    <property type="entry name" value="DUF2480"/>
    <property type="match status" value="1"/>
</dbReference>
<dbReference type="InterPro" id="IPR018914">
    <property type="entry name" value="DUF2480"/>
</dbReference>
<gene>
    <name evidence="2" type="ORF">ACFSR5_11920</name>
</gene>
<dbReference type="Proteomes" id="UP001597545">
    <property type="component" value="Unassembled WGS sequence"/>
</dbReference>
<dbReference type="PROSITE" id="PS51257">
    <property type="entry name" value="PROKAR_LIPOPROTEIN"/>
    <property type="match status" value="1"/>
</dbReference>
<reference evidence="3" key="1">
    <citation type="journal article" date="2019" name="Int. J. Syst. Evol. Microbiol.">
        <title>The Global Catalogue of Microorganisms (GCM) 10K type strain sequencing project: providing services to taxonomists for standard genome sequencing and annotation.</title>
        <authorList>
            <consortium name="The Broad Institute Genomics Platform"/>
            <consortium name="The Broad Institute Genome Sequencing Center for Infectious Disease"/>
            <person name="Wu L."/>
            <person name="Ma J."/>
        </authorList>
    </citation>
    <scope>NUCLEOTIDE SEQUENCE [LARGE SCALE GENOMIC DNA]</scope>
    <source>
        <strain evidence="3">KCTC 42662</strain>
    </source>
</reference>
<keyword evidence="1" id="KW-0812">Transmembrane</keyword>